<dbReference type="SMART" id="SM00173">
    <property type="entry name" value="RAS"/>
    <property type="match status" value="1"/>
</dbReference>
<proteinExistence type="evidence at transcript level"/>
<reference evidence="2" key="1">
    <citation type="submission" date="2017-11" db="EMBL/GenBank/DDBJ databases">
        <title>The sensing device of the deep-sea amphipod.</title>
        <authorList>
            <person name="Kobayashi H."/>
            <person name="Nagahama T."/>
            <person name="Arai W."/>
            <person name="Sasagawa Y."/>
            <person name="Umeda M."/>
            <person name="Hayashi T."/>
            <person name="Nikaido I."/>
            <person name="Watanabe H."/>
            <person name="Oguri K."/>
            <person name="Kitazato H."/>
            <person name="Fujioka K."/>
            <person name="Kido Y."/>
            <person name="Takami H."/>
        </authorList>
    </citation>
    <scope>NUCLEOTIDE SEQUENCE</scope>
    <source>
        <tissue evidence="2">Whole body</tissue>
    </source>
</reference>
<accession>A0A2P2I3T9</accession>
<evidence type="ECO:0000313" key="2">
    <source>
        <dbReference type="EMBL" id="LAC21813.1"/>
    </source>
</evidence>
<dbReference type="EMBL" id="IACT01002541">
    <property type="protein sequence ID" value="LAC21813.1"/>
    <property type="molecule type" value="mRNA"/>
</dbReference>
<dbReference type="InterPro" id="IPR027417">
    <property type="entry name" value="P-loop_NTPase"/>
</dbReference>
<dbReference type="Pfam" id="PF00071">
    <property type="entry name" value="Ras"/>
    <property type="match status" value="1"/>
</dbReference>
<sequence>MVYDVTSRQTYAKLDMWLAEVDTYATKPNIVRMLVANKIDKNGREVSREEGLAFARRHAMLFIEASAKTQDGVQCAFEELVQKILQTPGLWEVDSRSQGFTVSRDDSGEPARGGCGYC</sequence>
<dbReference type="InterPro" id="IPR050209">
    <property type="entry name" value="Rab_GTPases_membrane_traffic"/>
</dbReference>
<protein>
    <submittedName>
        <fullName evidence="1">Ras-related protein Rab-18-B-like</fullName>
    </submittedName>
</protein>
<organism evidence="1">
    <name type="scientific">Hirondellea gigas</name>
    <dbReference type="NCBI Taxonomy" id="1518452"/>
    <lineage>
        <taxon>Eukaryota</taxon>
        <taxon>Metazoa</taxon>
        <taxon>Ecdysozoa</taxon>
        <taxon>Arthropoda</taxon>
        <taxon>Crustacea</taxon>
        <taxon>Multicrustacea</taxon>
        <taxon>Malacostraca</taxon>
        <taxon>Eumalacostraca</taxon>
        <taxon>Peracarida</taxon>
        <taxon>Amphipoda</taxon>
        <taxon>Amphilochidea</taxon>
        <taxon>Lysianassida</taxon>
        <taxon>Lysianassidira</taxon>
        <taxon>Lysianassoidea</taxon>
        <taxon>Lysianassidae</taxon>
        <taxon>Hirondellea</taxon>
    </lineage>
</organism>
<dbReference type="PRINTS" id="PR00449">
    <property type="entry name" value="RASTRNSFRMNG"/>
</dbReference>
<dbReference type="PROSITE" id="PS51421">
    <property type="entry name" value="RAS"/>
    <property type="match status" value="1"/>
</dbReference>
<dbReference type="PROSITE" id="PS51419">
    <property type="entry name" value="RAB"/>
    <property type="match status" value="1"/>
</dbReference>
<dbReference type="PANTHER" id="PTHR47979">
    <property type="entry name" value="DRAB11-RELATED"/>
    <property type="match status" value="1"/>
</dbReference>
<dbReference type="EMBL" id="IACF01003040">
    <property type="protein sequence ID" value="LAB68671.1"/>
    <property type="molecule type" value="mRNA"/>
</dbReference>
<dbReference type="InterPro" id="IPR001806">
    <property type="entry name" value="Small_GTPase"/>
</dbReference>
<name>A0A2P2I3T9_9CRUS</name>
<evidence type="ECO:0000313" key="1">
    <source>
        <dbReference type="EMBL" id="LAB68671.1"/>
    </source>
</evidence>
<reference evidence="1" key="2">
    <citation type="journal article" date="2018" name="Biosci. Biotechnol. Biochem.">
        <title>Polysaccharide hydrolase of the hadal zone amphipods Hirondellea gigas.</title>
        <authorList>
            <person name="Kobayashi H."/>
            <person name="Nagahama T."/>
            <person name="Arai W."/>
            <person name="Sasagawa Y."/>
            <person name="Umeda M."/>
            <person name="Hayashi T."/>
            <person name="Nikaido I."/>
            <person name="Watanabe H."/>
            <person name="Oguri K."/>
            <person name="Kitazato H."/>
            <person name="Fujioka K."/>
            <person name="Kido Y."/>
            <person name="Takami H."/>
        </authorList>
    </citation>
    <scope>NUCLEOTIDE SEQUENCE</scope>
    <source>
        <tissue evidence="1">Whole body</tissue>
    </source>
</reference>
<dbReference type="GO" id="GO:0005525">
    <property type="term" value="F:GTP binding"/>
    <property type="evidence" value="ECO:0007669"/>
    <property type="project" value="InterPro"/>
</dbReference>
<dbReference type="SUPFAM" id="SSF52540">
    <property type="entry name" value="P-loop containing nucleoside triphosphate hydrolases"/>
    <property type="match status" value="1"/>
</dbReference>
<dbReference type="SMART" id="SM00175">
    <property type="entry name" value="RAB"/>
    <property type="match status" value="1"/>
</dbReference>
<dbReference type="GO" id="GO:0003924">
    <property type="term" value="F:GTPase activity"/>
    <property type="evidence" value="ECO:0007669"/>
    <property type="project" value="InterPro"/>
</dbReference>
<dbReference type="Gene3D" id="3.40.50.300">
    <property type="entry name" value="P-loop containing nucleotide triphosphate hydrolases"/>
    <property type="match status" value="1"/>
</dbReference>
<dbReference type="AlphaFoldDB" id="A0A2P2I3T9"/>